<dbReference type="AlphaFoldDB" id="A0A6A6XE64"/>
<dbReference type="EMBL" id="MU001895">
    <property type="protein sequence ID" value="KAF2794323.1"/>
    <property type="molecule type" value="Genomic_DNA"/>
</dbReference>
<keyword evidence="2" id="KW-1185">Reference proteome</keyword>
<dbReference type="Proteomes" id="UP000799757">
    <property type="component" value="Unassembled WGS sequence"/>
</dbReference>
<gene>
    <name evidence="1" type="ORF">K505DRAFT_206577</name>
</gene>
<evidence type="ECO:0000313" key="1">
    <source>
        <dbReference type="EMBL" id="KAF2794323.1"/>
    </source>
</evidence>
<dbReference type="OrthoDB" id="4652467at2759"/>
<accession>A0A6A6XE64</accession>
<reference evidence="1" key="1">
    <citation type="journal article" date="2020" name="Stud. Mycol.">
        <title>101 Dothideomycetes genomes: a test case for predicting lifestyles and emergence of pathogens.</title>
        <authorList>
            <person name="Haridas S."/>
            <person name="Albert R."/>
            <person name="Binder M."/>
            <person name="Bloem J."/>
            <person name="Labutti K."/>
            <person name="Salamov A."/>
            <person name="Andreopoulos B."/>
            <person name="Baker S."/>
            <person name="Barry K."/>
            <person name="Bills G."/>
            <person name="Bluhm B."/>
            <person name="Cannon C."/>
            <person name="Castanera R."/>
            <person name="Culley D."/>
            <person name="Daum C."/>
            <person name="Ezra D."/>
            <person name="Gonzalez J."/>
            <person name="Henrissat B."/>
            <person name="Kuo A."/>
            <person name="Liang C."/>
            <person name="Lipzen A."/>
            <person name="Lutzoni F."/>
            <person name="Magnuson J."/>
            <person name="Mondo S."/>
            <person name="Nolan M."/>
            <person name="Ohm R."/>
            <person name="Pangilinan J."/>
            <person name="Park H.-J."/>
            <person name="Ramirez L."/>
            <person name="Alfaro M."/>
            <person name="Sun H."/>
            <person name="Tritt A."/>
            <person name="Yoshinaga Y."/>
            <person name="Zwiers L.-H."/>
            <person name="Turgeon B."/>
            <person name="Goodwin S."/>
            <person name="Spatafora J."/>
            <person name="Crous P."/>
            <person name="Grigoriev I."/>
        </authorList>
    </citation>
    <scope>NUCLEOTIDE SEQUENCE</scope>
    <source>
        <strain evidence="1">CBS 109.77</strain>
    </source>
</reference>
<protein>
    <submittedName>
        <fullName evidence="1">Uncharacterized protein</fullName>
    </submittedName>
</protein>
<proteinExistence type="predicted"/>
<feature type="non-terminal residue" evidence="1">
    <location>
        <position position="1"/>
    </location>
</feature>
<sequence length="70" mass="7676">GFYNTVAEIYAGPDCTEDSLVWADPIFGRGGQCQLLDRNDNTPDILSYKVVSQHPECVGEFIFNCVSMAG</sequence>
<name>A0A6A6XE64_9PLEO</name>
<evidence type="ECO:0000313" key="2">
    <source>
        <dbReference type="Proteomes" id="UP000799757"/>
    </source>
</evidence>
<feature type="non-terminal residue" evidence="1">
    <location>
        <position position="70"/>
    </location>
</feature>
<organism evidence="1 2">
    <name type="scientific">Melanomma pulvis-pyrius CBS 109.77</name>
    <dbReference type="NCBI Taxonomy" id="1314802"/>
    <lineage>
        <taxon>Eukaryota</taxon>
        <taxon>Fungi</taxon>
        <taxon>Dikarya</taxon>
        <taxon>Ascomycota</taxon>
        <taxon>Pezizomycotina</taxon>
        <taxon>Dothideomycetes</taxon>
        <taxon>Pleosporomycetidae</taxon>
        <taxon>Pleosporales</taxon>
        <taxon>Melanommataceae</taxon>
        <taxon>Melanomma</taxon>
    </lineage>
</organism>